<dbReference type="GO" id="GO:0005524">
    <property type="term" value="F:ATP binding"/>
    <property type="evidence" value="ECO:0007669"/>
    <property type="project" value="UniProtKB-KW"/>
</dbReference>
<keyword evidence="6" id="KW-0645">Protease</keyword>
<evidence type="ECO:0000313" key="7">
    <source>
        <dbReference type="Proteomes" id="UP000190669"/>
    </source>
</evidence>
<dbReference type="GO" id="GO:0008237">
    <property type="term" value="F:metallopeptidase activity"/>
    <property type="evidence" value="ECO:0007669"/>
    <property type="project" value="UniProtKB-KW"/>
</dbReference>
<reference evidence="5 7" key="1">
    <citation type="submission" date="2017-02" db="EMBL/GenBank/DDBJ databases">
        <authorList>
            <person name="Varghese N."/>
            <person name="Submissions S."/>
        </authorList>
    </citation>
    <scope>NUCLEOTIDE SEQUENCE [LARGE SCALE GENOMIC DNA]</scope>
    <source>
        <strain evidence="5 7">DSM 16775</strain>
    </source>
</reference>
<comment type="similarity">
    <text evidence="1">Belongs to the AAA ATPase family.</text>
</comment>
<feature type="domain" description="AAA+ ATPase" evidence="4">
    <location>
        <begin position="67"/>
        <end position="213"/>
    </location>
</feature>
<dbReference type="SMART" id="SM00382">
    <property type="entry name" value="AAA"/>
    <property type="match status" value="1"/>
</dbReference>
<gene>
    <name evidence="6" type="primary">ftsH_2</name>
    <name evidence="6" type="ORF">NCTC11212_02683</name>
    <name evidence="5" type="ORF">SAMN05421800_10566</name>
</gene>
<organism evidence="6 8">
    <name type="scientific">Chryseobacterium balustinum</name>
    <dbReference type="NCBI Taxonomy" id="246"/>
    <lineage>
        <taxon>Bacteria</taxon>
        <taxon>Pseudomonadati</taxon>
        <taxon>Bacteroidota</taxon>
        <taxon>Flavobacteriia</taxon>
        <taxon>Flavobacteriales</taxon>
        <taxon>Weeksellaceae</taxon>
        <taxon>Chryseobacterium group</taxon>
        <taxon>Chryseobacterium</taxon>
    </lineage>
</organism>
<dbReference type="RefSeq" id="WP_079464822.1">
    <property type="nucleotide sequence ID" value="NZ_CP033934.1"/>
</dbReference>
<keyword evidence="6" id="KW-0482">Metalloprotease</keyword>
<dbReference type="GO" id="GO:0016887">
    <property type="term" value="F:ATP hydrolysis activity"/>
    <property type="evidence" value="ECO:0007669"/>
    <property type="project" value="InterPro"/>
</dbReference>
<dbReference type="SUPFAM" id="SSF52540">
    <property type="entry name" value="P-loop containing nucleoside triphosphate hydrolases"/>
    <property type="match status" value="1"/>
</dbReference>
<keyword evidence="6" id="KW-0378">Hydrolase</keyword>
<evidence type="ECO:0000313" key="5">
    <source>
        <dbReference type="EMBL" id="SKB64990.1"/>
    </source>
</evidence>
<dbReference type="InterPro" id="IPR003593">
    <property type="entry name" value="AAA+_ATPase"/>
</dbReference>
<keyword evidence="7" id="KW-1185">Reference proteome</keyword>
<keyword evidence="3" id="KW-0067">ATP-binding</keyword>
<dbReference type="Proteomes" id="UP000251937">
    <property type="component" value="Unassembled WGS sequence"/>
</dbReference>
<dbReference type="AlphaFoldDB" id="A0AAX2IMJ1"/>
<proteinExistence type="inferred from homology"/>
<dbReference type="PANTHER" id="PTHR23073">
    <property type="entry name" value="26S PROTEASOME REGULATORY SUBUNIT"/>
    <property type="match status" value="1"/>
</dbReference>
<reference evidence="6 8" key="2">
    <citation type="submission" date="2018-06" db="EMBL/GenBank/DDBJ databases">
        <authorList>
            <consortium name="Pathogen Informatics"/>
            <person name="Doyle S."/>
        </authorList>
    </citation>
    <scope>NUCLEOTIDE SEQUENCE [LARGE SCALE GENOMIC DNA]</scope>
    <source>
        <strain evidence="6 8">NCTC11212</strain>
    </source>
</reference>
<dbReference type="InterPro" id="IPR050221">
    <property type="entry name" value="26S_Proteasome_ATPase"/>
</dbReference>
<dbReference type="InterPro" id="IPR003959">
    <property type="entry name" value="ATPase_AAA_core"/>
</dbReference>
<dbReference type="KEGG" id="cbp:EB354_13340"/>
<dbReference type="Gene3D" id="3.40.50.300">
    <property type="entry name" value="P-loop containing nucleotide triphosphate hydrolases"/>
    <property type="match status" value="1"/>
</dbReference>
<evidence type="ECO:0000313" key="6">
    <source>
        <dbReference type="EMBL" id="SQA90785.1"/>
    </source>
</evidence>
<dbReference type="EMBL" id="UAVR01000013">
    <property type="protein sequence ID" value="SQA90785.1"/>
    <property type="molecule type" value="Genomic_DNA"/>
</dbReference>
<comment type="caution">
    <text evidence="6">The sequence shown here is derived from an EMBL/GenBank/DDBJ whole genome shotgun (WGS) entry which is preliminary data.</text>
</comment>
<evidence type="ECO:0000313" key="8">
    <source>
        <dbReference type="Proteomes" id="UP000251937"/>
    </source>
</evidence>
<keyword evidence="2" id="KW-0547">Nucleotide-binding</keyword>
<dbReference type="Proteomes" id="UP000190669">
    <property type="component" value="Unassembled WGS sequence"/>
</dbReference>
<sequence length="294" mass="33370">MSNIFDNIVELPSKNIHERTKNLVGFDSKFDRIFSNLKLLLDQEGLIEWSKKFHKTELPIISQLQEKYPLIILSGDAGTGKTISAEAIADRMLRELKKDGFFLKLSTRVRGEGLHGQMGNLVNDAFSELKNQAGKRRIAFLLIDEADAIASTRSTMQMHQEEKAAVNTLIQKIDELRELNGRAILFMSTNRLHFLDEAIIRRAAIILEFERPSFDERMQLFEKSIGEIGLTNDELKSLADLTGEKHNDGLAFSFSDIRLRVLPEAVSKCFPSKPLDFESIQETIIQLKPSPKII</sequence>
<evidence type="ECO:0000256" key="3">
    <source>
        <dbReference type="ARBA" id="ARBA00022840"/>
    </source>
</evidence>
<evidence type="ECO:0000259" key="4">
    <source>
        <dbReference type="SMART" id="SM00382"/>
    </source>
</evidence>
<dbReference type="Pfam" id="PF00004">
    <property type="entry name" value="AAA"/>
    <property type="match status" value="1"/>
</dbReference>
<name>A0AAX2IMJ1_9FLAO</name>
<evidence type="ECO:0000256" key="2">
    <source>
        <dbReference type="ARBA" id="ARBA00022741"/>
    </source>
</evidence>
<evidence type="ECO:0000256" key="1">
    <source>
        <dbReference type="ARBA" id="ARBA00006914"/>
    </source>
</evidence>
<dbReference type="EC" id="3.4.24.-" evidence="6"/>
<protein>
    <submittedName>
        <fullName evidence="6">ATP-dependent zinc metalloprotease FtsH</fullName>
        <ecNumber evidence="6">3.4.24.-</ecNumber>
    </submittedName>
    <submittedName>
        <fullName evidence="5">ATPase family associated with various cellular activities (AAA)</fullName>
    </submittedName>
</protein>
<dbReference type="CDD" id="cd19481">
    <property type="entry name" value="RecA-like_protease"/>
    <property type="match status" value="1"/>
</dbReference>
<dbReference type="InterPro" id="IPR027417">
    <property type="entry name" value="P-loop_NTPase"/>
</dbReference>
<accession>A0AAX2IMJ1</accession>
<dbReference type="EMBL" id="FUZE01000005">
    <property type="protein sequence ID" value="SKB64990.1"/>
    <property type="molecule type" value="Genomic_DNA"/>
</dbReference>